<accession>A0ACC2JU07</accession>
<keyword evidence="2" id="KW-1185">Reference proteome</keyword>
<sequence>MDSIKPSVGVELEFLVCVAVSGQPLNVPRRFENSNGRPVCVPAGVSVIIAGRDEVEDRIKRTIKSTLSQHRGSRVLKLEDPENLLDDQLETDSLHLRYYRDWSVDTDPSVILAPNDEVYNEAHITEYHWHSVEIASPALWATDESWEEIQAVVEALHNEFWIITPTTAGMHYHFGNGKEYIPFSKLRRIAAFLVAVDPIIVQLHPESRRANGFCRSNRLYSRVAHGRPAAIASREIGAEYIEEEPEFPGIRPQPVPVSRPFYKRTVDFVAPFKRGQLTGYEFFAETFFDTGYAEDRDIASRFPDGNYSTVRPLDIPFAVREILRCVNAPTVTELMRYGPSSVDRPAYSFLAYTKGRYRRLIHLGNQVDRRDQHKRTIEFRQMAPTMEADEVVAHGKVIVRLCQFAAEADLEEFWKVVLDCTVAEVSGDWFDVFDLLAELGLTAEARVLQDPVARFRGDVIPEELEDDGEEENIQVAAEREDRRSWWRKLLRWRLAEEPVTKA</sequence>
<reference evidence="1" key="1">
    <citation type="submission" date="2022-12" db="EMBL/GenBank/DDBJ databases">
        <title>Genome Sequence of Lasiodiplodia mahajangana.</title>
        <authorList>
            <person name="Buettner E."/>
        </authorList>
    </citation>
    <scope>NUCLEOTIDE SEQUENCE</scope>
    <source>
        <strain evidence="1">VT137</strain>
    </source>
</reference>
<evidence type="ECO:0000313" key="1">
    <source>
        <dbReference type="EMBL" id="KAJ8131013.1"/>
    </source>
</evidence>
<protein>
    <submittedName>
        <fullName evidence="1">Uncharacterized protein</fullName>
    </submittedName>
</protein>
<dbReference type="Proteomes" id="UP001153332">
    <property type="component" value="Unassembled WGS sequence"/>
</dbReference>
<evidence type="ECO:0000313" key="2">
    <source>
        <dbReference type="Proteomes" id="UP001153332"/>
    </source>
</evidence>
<gene>
    <name evidence="1" type="ORF">O1611_g2616</name>
</gene>
<comment type="caution">
    <text evidence="1">The sequence shown here is derived from an EMBL/GenBank/DDBJ whole genome shotgun (WGS) entry which is preliminary data.</text>
</comment>
<proteinExistence type="predicted"/>
<name>A0ACC2JU07_9PEZI</name>
<organism evidence="1 2">
    <name type="scientific">Lasiodiplodia mahajangana</name>
    <dbReference type="NCBI Taxonomy" id="1108764"/>
    <lineage>
        <taxon>Eukaryota</taxon>
        <taxon>Fungi</taxon>
        <taxon>Dikarya</taxon>
        <taxon>Ascomycota</taxon>
        <taxon>Pezizomycotina</taxon>
        <taxon>Dothideomycetes</taxon>
        <taxon>Dothideomycetes incertae sedis</taxon>
        <taxon>Botryosphaeriales</taxon>
        <taxon>Botryosphaeriaceae</taxon>
        <taxon>Lasiodiplodia</taxon>
    </lineage>
</organism>
<dbReference type="EMBL" id="JAPUUL010000375">
    <property type="protein sequence ID" value="KAJ8131013.1"/>
    <property type="molecule type" value="Genomic_DNA"/>
</dbReference>